<sequence length="366" mass="40295">MQWTIICLRLFMYWVSVSIIIVARPLLACRSELRFVSENHFVCAKDVNDGSWDGYNDEIQSVVGSNMMCNEHNRFLILPWIMVSSEPKNIVRSGIPLCCSCSMVIPRGYFRSRLSLFHTEFENHECLQRELSSWPVIPLLHIGFFQLSFNPEGDGVSQTSSKSQRALQNRYKIYPGPHLFLPISLPPHPSAQPSTETTLITPKSFIQIQTRNDKMQFTAVVVAALACASSASAFIPYGMSGCGNQAGLVNVGALNQNNCGFSAGPGAMSCGNQAGLINVGLLNSNNCAVSTPRPFSANDSCLGKTSHKINRSLILHPLIFPFGSQGLEVGCSHHIRLCSRLTPTTLNRCPLEFISPNINLLLFLSL</sequence>
<accession>A0A0L6U9D8</accession>
<protein>
    <submittedName>
        <fullName evidence="2">Putative signal peptide protein</fullName>
    </submittedName>
</protein>
<keyword evidence="3" id="KW-1185">Reference proteome</keyword>
<keyword evidence="1" id="KW-1133">Transmembrane helix</keyword>
<proteinExistence type="predicted"/>
<dbReference type="EMBL" id="LAVV01014304">
    <property type="protein sequence ID" value="KNZ44882.1"/>
    <property type="molecule type" value="Genomic_DNA"/>
</dbReference>
<name>A0A0L6U9D8_9BASI</name>
<dbReference type="AlphaFoldDB" id="A0A0L6U9D8"/>
<dbReference type="Proteomes" id="UP000037035">
    <property type="component" value="Unassembled WGS sequence"/>
</dbReference>
<organism evidence="2 3">
    <name type="scientific">Puccinia sorghi</name>
    <dbReference type="NCBI Taxonomy" id="27349"/>
    <lineage>
        <taxon>Eukaryota</taxon>
        <taxon>Fungi</taxon>
        <taxon>Dikarya</taxon>
        <taxon>Basidiomycota</taxon>
        <taxon>Pucciniomycotina</taxon>
        <taxon>Pucciniomycetes</taxon>
        <taxon>Pucciniales</taxon>
        <taxon>Pucciniaceae</taxon>
        <taxon>Puccinia</taxon>
    </lineage>
</organism>
<reference evidence="2 3" key="1">
    <citation type="submission" date="2015-08" db="EMBL/GenBank/DDBJ databases">
        <title>Next Generation Sequencing and Analysis of the Genome of Puccinia sorghi L Schw, the Causal Agent of Maize Common Rust.</title>
        <authorList>
            <person name="Rochi L."/>
            <person name="Burguener G."/>
            <person name="Darino M."/>
            <person name="Turjanski A."/>
            <person name="Kreff E."/>
            <person name="Dieguez M.J."/>
            <person name="Sacco F."/>
        </authorList>
    </citation>
    <scope>NUCLEOTIDE SEQUENCE [LARGE SCALE GENOMIC DNA]</scope>
    <source>
        <strain evidence="2 3">RO10H11247</strain>
    </source>
</reference>
<keyword evidence="1" id="KW-0472">Membrane</keyword>
<comment type="caution">
    <text evidence="2">The sequence shown here is derived from an EMBL/GenBank/DDBJ whole genome shotgun (WGS) entry which is preliminary data.</text>
</comment>
<gene>
    <name evidence="2" type="ORF">VP01_872g1</name>
</gene>
<evidence type="ECO:0000313" key="2">
    <source>
        <dbReference type="EMBL" id="KNZ44882.1"/>
    </source>
</evidence>
<feature type="transmembrane region" description="Helical" evidence="1">
    <location>
        <begin position="6"/>
        <end position="27"/>
    </location>
</feature>
<evidence type="ECO:0000313" key="3">
    <source>
        <dbReference type="Proteomes" id="UP000037035"/>
    </source>
</evidence>
<evidence type="ECO:0000256" key="1">
    <source>
        <dbReference type="SAM" id="Phobius"/>
    </source>
</evidence>
<keyword evidence="1" id="KW-0812">Transmembrane</keyword>
<dbReference type="VEuPathDB" id="FungiDB:VP01_872g1"/>